<feature type="region of interest" description="Disordered" evidence="5">
    <location>
        <begin position="331"/>
        <end position="356"/>
    </location>
</feature>
<dbReference type="SMART" id="SM00185">
    <property type="entry name" value="ARM"/>
    <property type="match status" value="4"/>
</dbReference>
<keyword evidence="2 3" id="KW-0040">ANK repeat</keyword>
<dbReference type="PANTHER" id="PTHR24166:SF48">
    <property type="entry name" value="PROTEIN VAPYRIN"/>
    <property type="match status" value="1"/>
</dbReference>
<protein>
    <submittedName>
        <fullName evidence="7">Uncharacterized protein</fullName>
    </submittedName>
</protein>
<dbReference type="PROSITE" id="PS50297">
    <property type="entry name" value="ANK_REP_REGION"/>
    <property type="match status" value="5"/>
</dbReference>
<feature type="repeat" description="ANK" evidence="3">
    <location>
        <begin position="638"/>
        <end position="670"/>
    </location>
</feature>
<feature type="compositionally biased region" description="Basic and acidic residues" evidence="5">
    <location>
        <begin position="380"/>
        <end position="399"/>
    </location>
</feature>
<dbReference type="InterPro" id="IPR002110">
    <property type="entry name" value="Ankyrin_rpt"/>
</dbReference>
<evidence type="ECO:0000256" key="1">
    <source>
        <dbReference type="ARBA" id="ARBA00022737"/>
    </source>
</evidence>
<dbReference type="InterPro" id="IPR000225">
    <property type="entry name" value="Armadillo"/>
</dbReference>
<evidence type="ECO:0000256" key="4">
    <source>
        <dbReference type="SAM" id="Coils"/>
    </source>
</evidence>
<dbReference type="EMBL" id="HBHW01018170">
    <property type="protein sequence ID" value="CAE0045990.1"/>
    <property type="molecule type" value="Transcribed_RNA"/>
</dbReference>
<dbReference type="SMART" id="SM00248">
    <property type="entry name" value="ANK"/>
    <property type="match status" value="10"/>
</dbReference>
<dbReference type="Gene3D" id="1.25.10.10">
    <property type="entry name" value="Leucine-rich Repeat Variant"/>
    <property type="match status" value="1"/>
</dbReference>
<evidence type="ECO:0000256" key="5">
    <source>
        <dbReference type="SAM" id="MobiDB-lite"/>
    </source>
</evidence>
<sequence length="1590" mass="175079">MRQQASKSSDVSSAEEKVSVAEAAAAVAHAASVPGVPLQQVRAKAKALASLLDEHKDEQILKESCLDLCQLFGEGIQNDRIQSILEAAVVPKLVHLLEPVEKRNGVFEFRVPVSVQSAALQVIGNIACGDDRQTQVIIDCNVLPSLRALLTCDERSIRKECCWIISNISESAHQVQDVIDAEILPYLLRLLESQDAACREDATWVLYNVTANRDEKQIDYLAEQGCVRALCSLLSCTKELDVNWKGCGTITEVALKGLRNVLAVGEFVAHQNGRRLNKYAAVVVNSYGVERVEALTHNSNFDIRMRARALLTSFFGAESIESELGQHHIWSISSPSGESSSSADTDLGEEDEEDDDDSLFDLNISAEEKCSCSACSDLSKLPDKRSPKNPREESGKDASDLDMCECCGANDIVGKTRTVLSIKIGRAVRLGHRHCLAVLFSRMTWSQRVSAIQAPSGVYSNLLPPEAALTSSLPAFVLAAQGGKADCLELIVRRCQPDLDMVYGKKRLTALAWAAHKGNLRCCKILRENGASVNTRCGDNVTALHLAASTGSVVVCKFLIDHGCLIDVPSSKKQTPLCLASQRGHANVVRLLLREGASTFHEDEQKLTPLHLASLNGHDTVVSVLIDAGADANAENITGTTPICYAVQRRQARCVRLLIQGGAKLSVPGSSPLLFIAADEGDVECVKALLDANTELTCRANIKVLINKDYEMMDSLSPLHLAASKGHDGVVELLLERGVDVDERSSKGWSALDFAVLNGHVTSASALIFYGAIVDEGPKVIGRGSWTLVQHAAHSGNKEIVRLLIQRLQEQKVQGLQGVLNGVAGDVSYSVESIATSYTVESKRRTKELRDEDRDSHRNRDLRKWELEANEAKERLEEAMKHRSISKMKEAIAFANKVLLHMAAGAGAVDDDLQSPADSSVHHALQTISVSLSNELEKNRRVLAEEQLLERKKKEKRDADAANLRQEKARKLIRDALDLVKGGSDPRILQRSTKKAHNVLDESDECIRMAKELLLRISRSQEIDRKLSTALAESQLDQIVEAVSDLENETLWHEEEESTRALSKALNREYKSRITDAKERATMLRDEIEAAKAAEEQQRRAEREVLARLEKASKTGSPADIERCLLELVDFSSKNTEVRASVNGIKKSFQKLVKNERKKLRQACATEDRETIKNAHQQALEMNLRALKSDVAAAETALLRLEERELVLSEMESAVDARDLPALQRIKVRLEELGMLDDAERVKAAVDTIQKEERAKKQLKFAVDANRQVLEDMRRGESTWPDGRRLMDLIKRGRQFDSSAELVADAEKLAGELGAAGADFITSAVSTEEPRSIASAIEAYNKAFNVGEMTEASKQLFDLDRGMIALEDAKSSLARIQLEEQAKELAEAEAQAAAMKAAIEARNRDEVEEDTQDAPSEEQGEVPLDDTQNVFEDGISDNNSSETAVCTHYYLWKGGTSVACSRCGNERNSTNLEWLARVKKRTVKGMDMDDLVIPDATRETQEIEYPVQNGYVPASHLADLGLREHKIPPFDVTAKGLHDRPFIPATGRERPVEVTPLRTAPVMEDSTADISEEFAMQNFGFDIDAIIDDS</sequence>
<feature type="compositionally biased region" description="Acidic residues" evidence="5">
    <location>
        <begin position="346"/>
        <end position="356"/>
    </location>
</feature>
<name>A0A7S2ZNH9_9RHOD</name>
<gene>
    <name evidence="6" type="ORF">RMAR00112_LOCUS13967</name>
    <name evidence="7" type="ORF">RMAR00112_LOCUS13969</name>
    <name evidence="8" type="ORF">RMAR00112_LOCUS13978</name>
</gene>
<dbReference type="PROSITE" id="PS50088">
    <property type="entry name" value="ANK_REPEAT"/>
    <property type="match status" value="5"/>
</dbReference>
<evidence type="ECO:0000313" key="7">
    <source>
        <dbReference type="EMBL" id="CAE0045992.1"/>
    </source>
</evidence>
<feature type="compositionally biased region" description="Low complexity" evidence="5">
    <location>
        <begin position="331"/>
        <end position="345"/>
    </location>
</feature>
<dbReference type="EMBL" id="HBHW01018181">
    <property type="protein sequence ID" value="CAE0045992.1"/>
    <property type="molecule type" value="Transcribed_RNA"/>
</dbReference>
<proteinExistence type="predicted"/>
<dbReference type="EMBL" id="HBHW01018203">
    <property type="protein sequence ID" value="CAE0046001.1"/>
    <property type="molecule type" value="Transcribed_RNA"/>
</dbReference>
<dbReference type="InterPro" id="IPR036770">
    <property type="entry name" value="Ankyrin_rpt-contain_sf"/>
</dbReference>
<dbReference type="InterPro" id="IPR016024">
    <property type="entry name" value="ARM-type_fold"/>
</dbReference>
<dbReference type="PANTHER" id="PTHR24166">
    <property type="entry name" value="ROLLING PEBBLES, ISOFORM B"/>
    <property type="match status" value="1"/>
</dbReference>
<organism evidence="7">
    <name type="scientific">Rhodosorus marinus</name>
    <dbReference type="NCBI Taxonomy" id="101924"/>
    <lineage>
        <taxon>Eukaryota</taxon>
        <taxon>Rhodophyta</taxon>
        <taxon>Stylonematophyceae</taxon>
        <taxon>Stylonematales</taxon>
        <taxon>Stylonemataceae</taxon>
        <taxon>Rhodosorus</taxon>
    </lineage>
</organism>
<feature type="compositionally biased region" description="Acidic residues" evidence="5">
    <location>
        <begin position="1406"/>
        <end position="1421"/>
    </location>
</feature>
<accession>A0A7S2ZNH9</accession>
<evidence type="ECO:0000313" key="8">
    <source>
        <dbReference type="EMBL" id="CAE0046001.1"/>
    </source>
</evidence>
<dbReference type="SUPFAM" id="SSF48403">
    <property type="entry name" value="Ankyrin repeat"/>
    <property type="match status" value="1"/>
</dbReference>
<feature type="repeat" description="ANK" evidence="3">
    <location>
        <begin position="539"/>
        <end position="571"/>
    </location>
</feature>
<feature type="repeat" description="ANK" evidence="3">
    <location>
        <begin position="572"/>
        <end position="604"/>
    </location>
</feature>
<dbReference type="InterPro" id="IPR050889">
    <property type="entry name" value="Dendritic_Spine_Reg/Scaffold"/>
</dbReference>
<dbReference type="SUPFAM" id="SSF48371">
    <property type="entry name" value="ARM repeat"/>
    <property type="match status" value="1"/>
</dbReference>
<dbReference type="Pfam" id="PF00514">
    <property type="entry name" value="Arm"/>
    <property type="match status" value="2"/>
</dbReference>
<feature type="coiled-coil region" evidence="4">
    <location>
        <begin position="1029"/>
        <end position="1112"/>
    </location>
</feature>
<evidence type="ECO:0000256" key="2">
    <source>
        <dbReference type="ARBA" id="ARBA00023043"/>
    </source>
</evidence>
<keyword evidence="4" id="KW-0175">Coiled coil</keyword>
<dbReference type="InterPro" id="IPR011989">
    <property type="entry name" value="ARM-like"/>
</dbReference>
<keyword evidence="1" id="KW-0677">Repeat</keyword>
<evidence type="ECO:0000313" key="6">
    <source>
        <dbReference type="EMBL" id="CAE0045990.1"/>
    </source>
</evidence>
<dbReference type="Pfam" id="PF12796">
    <property type="entry name" value="Ank_2"/>
    <property type="match status" value="3"/>
</dbReference>
<reference evidence="7" key="1">
    <citation type="submission" date="2021-01" db="EMBL/GenBank/DDBJ databases">
        <authorList>
            <person name="Corre E."/>
            <person name="Pelletier E."/>
            <person name="Niang G."/>
            <person name="Scheremetjew M."/>
            <person name="Finn R."/>
            <person name="Kale V."/>
            <person name="Holt S."/>
            <person name="Cochrane G."/>
            <person name="Meng A."/>
            <person name="Brown T."/>
            <person name="Cohen L."/>
        </authorList>
    </citation>
    <scope>NUCLEOTIDE SEQUENCE</scope>
    <source>
        <strain evidence="7">CCMP 769</strain>
    </source>
</reference>
<feature type="coiled-coil region" evidence="4">
    <location>
        <begin position="1177"/>
        <end position="1204"/>
    </location>
</feature>
<feature type="region of interest" description="Disordered" evidence="5">
    <location>
        <begin position="376"/>
        <end position="399"/>
    </location>
</feature>
<feature type="repeat" description="ANK" evidence="3">
    <location>
        <begin position="714"/>
        <end position="746"/>
    </location>
</feature>
<feature type="region of interest" description="Disordered" evidence="5">
    <location>
        <begin position="1402"/>
        <end position="1421"/>
    </location>
</feature>
<dbReference type="Gene3D" id="1.25.40.20">
    <property type="entry name" value="Ankyrin repeat-containing domain"/>
    <property type="match status" value="3"/>
</dbReference>
<feature type="repeat" description="ANK" evidence="3">
    <location>
        <begin position="605"/>
        <end position="637"/>
    </location>
</feature>
<evidence type="ECO:0000256" key="3">
    <source>
        <dbReference type="PROSITE-ProRule" id="PRU00023"/>
    </source>
</evidence>